<sequence length="78" mass="8214">MFVKVIPNPYNLTDFKKVLCGGISSKGCIVTIHPRNDGTSDTTASVNKANESIKLPSEACGERGPAKCCSVSPAICQD</sequence>
<dbReference type="AlphaFoldDB" id="A0A4C1XEK2"/>
<reference evidence="1 2" key="1">
    <citation type="journal article" date="2019" name="Commun. Biol.">
        <title>The bagworm genome reveals a unique fibroin gene that provides high tensile strength.</title>
        <authorList>
            <person name="Kono N."/>
            <person name="Nakamura H."/>
            <person name="Ohtoshi R."/>
            <person name="Tomita M."/>
            <person name="Numata K."/>
            <person name="Arakawa K."/>
        </authorList>
    </citation>
    <scope>NUCLEOTIDE SEQUENCE [LARGE SCALE GENOMIC DNA]</scope>
</reference>
<dbReference type="EMBL" id="BGZK01000813">
    <property type="protein sequence ID" value="GBP61412.1"/>
    <property type="molecule type" value="Genomic_DNA"/>
</dbReference>
<protein>
    <submittedName>
        <fullName evidence="1">Uncharacterized protein</fullName>
    </submittedName>
</protein>
<keyword evidence="2" id="KW-1185">Reference proteome</keyword>
<proteinExistence type="predicted"/>
<comment type="caution">
    <text evidence="1">The sequence shown here is derived from an EMBL/GenBank/DDBJ whole genome shotgun (WGS) entry which is preliminary data.</text>
</comment>
<gene>
    <name evidence="1" type="ORF">EVAR_37944_1</name>
</gene>
<evidence type="ECO:0000313" key="2">
    <source>
        <dbReference type="Proteomes" id="UP000299102"/>
    </source>
</evidence>
<dbReference type="Proteomes" id="UP000299102">
    <property type="component" value="Unassembled WGS sequence"/>
</dbReference>
<organism evidence="1 2">
    <name type="scientific">Eumeta variegata</name>
    <name type="common">Bagworm moth</name>
    <name type="synonym">Eumeta japonica</name>
    <dbReference type="NCBI Taxonomy" id="151549"/>
    <lineage>
        <taxon>Eukaryota</taxon>
        <taxon>Metazoa</taxon>
        <taxon>Ecdysozoa</taxon>
        <taxon>Arthropoda</taxon>
        <taxon>Hexapoda</taxon>
        <taxon>Insecta</taxon>
        <taxon>Pterygota</taxon>
        <taxon>Neoptera</taxon>
        <taxon>Endopterygota</taxon>
        <taxon>Lepidoptera</taxon>
        <taxon>Glossata</taxon>
        <taxon>Ditrysia</taxon>
        <taxon>Tineoidea</taxon>
        <taxon>Psychidae</taxon>
        <taxon>Oiketicinae</taxon>
        <taxon>Eumeta</taxon>
    </lineage>
</organism>
<evidence type="ECO:0000313" key="1">
    <source>
        <dbReference type="EMBL" id="GBP61412.1"/>
    </source>
</evidence>
<accession>A0A4C1XEK2</accession>
<name>A0A4C1XEK2_EUMVA</name>